<accession>A0A165DMW7</accession>
<name>A0A165DMW7_9BASI</name>
<evidence type="ECO:0000256" key="1">
    <source>
        <dbReference type="SAM" id="MobiDB-lite"/>
    </source>
</evidence>
<dbReference type="InParanoid" id="A0A165DMW7"/>
<dbReference type="EMBL" id="KV424045">
    <property type="protein sequence ID" value="KZT53156.1"/>
    <property type="molecule type" value="Genomic_DNA"/>
</dbReference>
<gene>
    <name evidence="2" type="ORF">CALCODRAFT_62173</name>
</gene>
<reference evidence="2 3" key="1">
    <citation type="journal article" date="2016" name="Mol. Biol. Evol.">
        <title>Comparative Genomics of Early-Diverging Mushroom-Forming Fungi Provides Insights into the Origins of Lignocellulose Decay Capabilities.</title>
        <authorList>
            <person name="Nagy L.G."/>
            <person name="Riley R."/>
            <person name="Tritt A."/>
            <person name="Adam C."/>
            <person name="Daum C."/>
            <person name="Floudas D."/>
            <person name="Sun H."/>
            <person name="Yadav J.S."/>
            <person name="Pangilinan J."/>
            <person name="Larsson K.H."/>
            <person name="Matsuura K."/>
            <person name="Barry K."/>
            <person name="Labutti K."/>
            <person name="Kuo R."/>
            <person name="Ohm R.A."/>
            <person name="Bhattacharya S.S."/>
            <person name="Shirouzu T."/>
            <person name="Yoshinaga Y."/>
            <person name="Martin F.M."/>
            <person name="Grigoriev I.V."/>
            <person name="Hibbett D.S."/>
        </authorList>
    </citation>
    <scope>NUCLEOTIDE SEQUENCE [LARGE SCALE GENOMIC DNA]</scope>
    <source>
        <strain evidence="2 3">HHB12733</strain>
    </source>
</reference>
<feature type="compositionally biased region" description="Basic and acidic residues" evidence="1">
    <location>
        <begin position="75"/>
        <end position="102"/>
    </location>
</feature>
<organism evidence="2 3">
    <name type="scientific">Calocera cornea HHB12733</name>
    <dbReference type="NCBI Taxonomy" id="1353952"/>
    <lineage>
        <taxon>Eukaryota</taxon>
        <taxon>Fungi</taxon>
        <taxon>Dikarya</taxon>
        <taxon>Basidiomycota</taxon>
        <taxon>Agaricomycotina</taxon>
        <taxon>Dacrymycetes</taxon>
        <taxon>Dacrymycetales</taxon>
        <taxon>Dacrymycetaceae</taxon>
        <taxon>Calocera</taxon>
    </lineage>
</organism>
<dbReference type="Proteomes" id="UP000076842">
    <property type="component" value="Unassembled WGS sequence"/>
</dbReference>
<protein>
    <submittedName>
        <fullName evidence="2">Uncharacterized protein</fullName>
    </submittedName>
</protein>
<feature type="region of interest" description="Disordered" evidence="1">
    <location>
        <begin position="63"/>
        <end position="109"/>
    </location>
</feature>
<keyword evidence="3" id="KW-1185">Reference proteome</keyword>
<evidence type="ECO:0000313" key="3">
    <source>
        <dbReference type="Proteomes" id="UP000076842"/>
    </source>
</evidence>
<proteinExistence type="predicted"/>
<dbReference type="AlphaFoldDB" id="A0A165DMW7"/>
<sequence length="178" mass="20251">MGRSCPCIPGRDDVVLILMPVGRSAGRGVYGPCWWQRVRVAWRYRPIHGLRLLARTLDEGRARRSGVGGVGESDTLDRRSAYHTSDLRPGRKEARPDARDMYPRPAHRHQHVTRPGACYISLLIHTSGYYRNTIHLPSHLPSTYRAARLPSLLGRARRAARESKEHRAPRRNVQTFTS</sequence>
<evidence type="ECO:0000313" key="2">
    <source>
        <dbReference type="EMBL" id="KZT53156.1"/>
    </source>
</evidence>